<reference evidence="1 2" key="1">
    <citation type="submission" date="2018-03" db="EMBL/GenBank/DDBJ databases">
        <title>Genome sequence of Clostridium thermopalmarium DSM 5974.</title>
        <authorList>
            <person name="Poehlein A."/>
            <person name="Daniel R."/>
        </authorList>
    </citation>
    <scope>NUCLEOTIDE SEQUENCE [LARGE SCALE GENOMIC DNA]</scope>
    <source>
        <strain evidence="1 2">DSM 5974</strain>
    </source>
</reference>
<sequence>MLRQSLEKRGIYLTDEEFAIVMEITTDDIKFNRVSFGKRTSLDYVLDIAERSANVFKKCA</sequence>
<dbReference type="Proteomes" id="UP000239614">
    <property type="component" value="Unassembled WGS sequence"/>
</dbReference>
<name>A0A2T0APD2_9CLOT</name>
<dbReference type="OrthoDB" id="1922248at2"/>
<evidence type="ECO:0000313" key="1">
    <source>
        <dbReference type="EMBL" id="PRR70882.1"/>
    </source>
</evidence>
<comment type="caution">
    <text evidence="1">The sequence shown here is derived from an EMBL/GenBank/DDBJ whole genome shotgun (WGS) entry which is preliminary data.</text>
</comment>
<accession>A0A2T0APD2</accession>
<organism evidence="1 2">
    <name type="scientific">Clostridium thermopalmarium DSM 5974</name>
    <dbReference type="NCBI Taxonomy" id="1121340"/>
    <lineage>
        <taxon>Bacteria</taxon>
        <taxon>Bacillati</taxon>
        <taxon>Bacillota</taxon>
        <taxon>Clostridia</taxon>
        <taxon>Eubacteriales</taxon>
        <taxon>Clostridiaceae</taxon>
        <taxon>Clostridium</taxon>
    </lineage>
</organism>
<protein>
    <submittedName>
        <fullName evidence="1">Uncharacterized protein</fullName>
    </submittedName>
</protein>
<keyword evidence="2" id="KW-1185">Reference proteome</keyword>
<gene>
    <name evidence="1" type="ORF">CPAL_19720</name>
</gene>
<proteinExistence type="predicted"/>
<evidence type="ECO:0000313" key="2">
    <source>
        <dbReference type="Proteomes" id="UP000239614"/>
    </source>
</evidence>
<dbReference type="AlphaFoldDB" id="A0A2T0APD2"/>
<dbReference type="EMBL" id="PVXN01000053">
    <property type="protein sequence ID" value="PRR70882.1"/>
    <property type="molecule type" value="Genomic_DNA"/>
</dbReference>
<dbReference type="RefSeq" id="WP_106024515.1">
    <property type="nucleotide sequence ID" value="NZ_PVXN01000053.1"/>
</dbReference>